<dbReference type="SUPFAM" id="SSF53335">
    <property type="entry name" value="S-adenosyl-L-methionine-dependent methyltransferases"/>
    <property type="match status" value="1"/>
</dbReference>
<sequence>MTFEHKPVMLDECIDYLNIRANGVYVDATLGGAGHSSEILKRLGPEGLLIGIDQDQDAIRAAGQKLENVQTQGRYVLYHTNFEKIREVIGMQKLKAVDGVLMDLGVSSYQLDEGERGFSYQQDAPLDMRMNKSEEMDAAWVVNNLSREELTRIIREYGEEKWASRIAEFIVKSRETQKITTTGQLVDIIKAAIPAAARREGPHPAKRTFQAIRIAVNRELEVLEKTLGEIIDFLNPGGRLAVITFHSLEDRIVKQIFKDKAQGCICPGDFPKCVCGRTPQIRILTRKPVTPSEDELERNPRARSAKLRVAEKL</sequence>
<comment type="catalytic activity">
    <reaction evidence="7">
        <text>cytidine(1402) in 16S rRNA + S-adenosyl-L-methionine = N(4)-methylcytidine(1402) in 16S rRNA + S-adenosyl-L-homocysteine + H(+)</text>
        <dbReference type="Rhea" id="RHEA:42928"/>
        <dbReference type="Rhea" id="RHEA-COMP:10286"/>
        <dbReference type="Rhea" id="RHEA-COMP:10287"/>
        <dbReference type="ChEBI" id="CHEBI:15378"/>
        <dbReference type="ChEBI" id="CHEBI:57856"/>
        <dbReference type="ChEBI" id="CHEBI:59789"/>
        <dbReference type="ChEBI" id="CHEBI:74506"/>
        <dbReference type="ChEBI" id="CHEBI:82748"/>
        <dbReference type="EC" id="2.1.1.199"/>
    </reaction>
</comment>
<dbReference type="RefSeq" id="WP_149678461.1">
    <property type="nucleotide sequence ID" value="NZ_FQZP01000016.1"/>
</dbReference>
<evidence type="ECO:0000256" key="8">
    <source>
        <dbReference type="SAM" id="MobiDB-lite"/>
    </source>
</evidence>
<dbReference type="OrthoDB" id="9806637at2"/>
<dbReference type="Pfam" id="PF01795">
    <property type="entry name" value="Methyltransf_5"/>
    <property type="match status" value="1"/>
</dbReference>
<keyword evidence="10" id="KW-1185">Reference proteome</keyword>
<feature type="binding site" evidence="7">
    <location>
        <position position="110"/>
    </location>
    <ligand>
        <name>S-adenosyl-L-methionine</name>
        <dbReference type="ChEBI" id="CHEBI:59789"/>
    </ligand>
</feature>
<evidence type="ECO:0000313" key="9">
    <source>
        <dbReference type="EMBL" id="SHI94975.1"/>
    </source>
</evidence>
<comment type="function">
    <text evidence="7">Specifically methylates the N4 position of cytidine in position 1402 (C1402) of 16S rRNA.</text>
</comment>
<dbReference type="FunFam" id="1.10.150.170:FF:000001">
    <property type="entry name" value="Ribosomal RNA small subunit methyltransferase H"/>
    <property type="match status" value="1"/>
</dbReference>
<dbReference type="EC" id="2.1.1.199" evidence="7"/>
<dbReference type="Gene3D" id="1.10.150.170">
    <property type="entry name" value="Putative methyltransferase TM0872, insert domain"/>
    <property type="match status" value="1"/>
</dbReference>
<dbReference type="GO" id="GO:0070475">
    <property type="term" value="P:rRNA base methylation"/>
    <property type="evidence" value="ECO:0007669"/>
    <property type="project" value="UniProtKB-UniRule"/>
</dbReference>
<feature type="binding site" evidence="7">
    <location>
        <position position="103"/>
    </location>
    <ligand>
        <name>S-adenosyl-L-methionine</name>
        <dbReference type="ChEBI" id="CHEBI:59789"/>
    </ligand>
</feature>
<reference evidence="9 10" key="1">
    <citation type="submission" date="2016-11" db="EMBL/GenBank/DDBJ databases">
        <authorList>
            <person name="Varghese N."/>
            <person name="Submissions S."/>
        </authorList>
    </citation>
    <scope>NUCLEOTIDE SEQUENCE [LARGE SCALE GENOMIC DNA]</scope>
    <source>
        <strain evidence="9 10">DSM 19027</strain>
    </source>
</reference>
<protein>
    <recommendedName>
        <fullName evidence="7">Ribosomal RNA small subunit methyltransferase H</fullName>
        <ecNumber evidence="7">2.1.1.199</ecNumber>
    </recommendedName>
    <alternativeName>
        <fullName evidence="7">16S rRNA m(4)C1402 methyltransferase</fullName>
    </alternativeName>
    <alternativeName>
        <fullName evidence="7">rRNA (cytosine-N(4)-)-methyltransferase RsmH</fullName>
    </alternativeName>
</protein>
<comment type="similarity">
    <text evidence="1 7">Belongs to the methyltransferase superfamily. RsmH family.</text>
</comment>
<name>A0A1M6FBD3_9FIRM</name>
<keyword evidence="3 7" id="KW-0698">rRNA processing</keyword>
<dbReference type="Gene3D" id="3.40.50.150">
    <property type="entry name" value="Vaccinia Virus protein VP39"/>
    <property type="match status" value="1"/>
</dbReference>
<dbReference type="NCBIfam" id="TIGR00006">
    <property type="entry name" value="16S rRNA (cytosine(1402)-N(4))-methyltransferase RsmH"/>
    <property type="match status" value="1"/>
</dbReference>
<dbReference type="Proteomes" id="UP000324781">
    <property type="component" value="Unassembled WGS sequence"/>
</dbReference>
<evidence type="ECO:0000256" key="6">
    <source>
        <dbReference type="ARBA" id="ARBA00022691"/>
    </source>
</evidence>
<evidence type="ECO:0000256" key="7">
    <source>
        <dbReference type="HAMAP-Rule" id="MF_01007"/>
    </source>
</evidence>
<dbReference type="PANTHER" id="PTHR11265:SF0">
    <property type="entry name" value="12S RRNA N4-METHYLCYTIDINE METHYLTRANSFERASE"/>
    <property type="match status" value="1"/>
</dbReference>
<dbReference type="GO" id="GO:0071424">
    <property type="term" value="F:rRNA (cytosine-N4-)-methyltransferase activity"/>
    <property type="evidence" value="ECO:0007669"/>
    <property type="project" value="UniProtKB-UniRule"/>
</dbReference>
<evidence type="ECO:0000313" key="10">
    <source>
        <dbReference type="Proteomes" id="UP000324781"/>
    </source>
</evidence>
<evidence type="ECO:0000256" key="4">
    <source>
        <dbReference type="ARBA" id="ARBA00022603"/>
    </source>
</evidence>
<dbReference type="AlphaFoldDB" id="A0A1M6FBD3"/>
<keyword evidence="5 7" id="KW-0808">Transferase</keyword>
<feature type="binding site" evidence="7">
    <location>
        <begin position="33"/>
        <end position="35"/>
    </location>
    <ligand>
        <name>S-adenosyl-L-methionine</name>
        <dbReference type="ChEBI" id="CHEBI:59789"/>
    </ligand>
</feature>
<dbReference type="PANTHER" id="PTHR11265">
    <property type="entry name" value="S-ADENOSYL-METHYLTRANSFERASE MRAW"/>
    <property type="match status" value="1"/>
</dbReference>
<accession>A0A1M6FBD3</accession>
<feature type="region of interest" description="Disordered" evidence="8">
    <location>
        <begin position="289"/>
        <end position="313"/>
    </location>
</feature>
<keyword evidence="6 7" id="KW-0949">S-adenosyl-L-methionine</keyword>
<evidence type="ECO:0000256" key="2">
    <source>
        <dbReference type="ARBA" id="ARBA00022490"/>
    </source>
</evidence>
<dbReference type="InterPro" id="IPR023397">
    <property type="entry name" value="SAM-dep_MeTrfase_MraW_recog"/>
</dbReference>
<evidence type="ECO:0000256" key="1">
    <source>
        <dbReference type="ARBA" id="ARBA00010396"/>
    </source>
</evidence>
<evidence type="ECO:0000256" key="3">
    <source>
        <dbReference type="ARBA" id="ARBA00022552"/>
    </source>
</evidence>
<keyword evidence="2 7" id="KW-0963">Cytoplasm</keyword>
<comment type="subcellular location">
    <subcellularLocation>
        <location evidence="7">Cytoplasm</location>
    </subcellularLocation>
</comment>
<feature type="binding site" evidence="7">
    <location>
        <position position="82"/>
    </location>
    <ligand>
        <name>S-adenosyl-L-methionine</name>
        <dbReference type="ChEBI" id="CHEBI:59789"/>
    </ligand>
</feature>
<evidence type="ECO:0000256" key="5">
    <source>
        <dbReference type="ARBA" id="ARBA00022679"/>
    </source>
</evidence>
<organism evidence="9 10">
    <name type="scientific">Thermoclostridium caenicola</name>
    <dbReference type="NCBI Taxonomy" id="659425"/>
    <lineage>
        <taxon>Bacteria</taxon>
        <taxon>Bacillati</taxon>
        <taxon>Bacillota</taxon>
        <taxon>Clostridia</taxon>
        <taxon>Eubacteriales</taxon>
        <taxon>Oscillospiraceae</taxon>
        <taxon>Thermoclostridium</taxon>
    </lineage>
</organism>
<feature type="binding site" evidence="7">
    <location>
        <position position="53"/>
    </location>
    <ligand>
        <name>S-adenosyl-L-methionine</name>
        <dbReference type="ChEBI" id="CHEBI:59789"/>
    </ligand>
</feature>
<dbReference type="EMBL" id="FQZP01000016">
    <property type="protein sequence ID" value="SHI94975.1"/>
    <property type="molecule type" value="Genomic_DNA"/>
</dbReference>
<keyword evidence="4 7" id="KW-0489">Methyltransferase</keyword>
<dbReference type="SUPFAM" id="SSF81799">
    <property type="entry name" value="Putative methyltransferase TM0872, insert domain"/>
    <property type="match status" value="1"/>
</dbReference>
<dbReference type="GO" id="GO:0005737">
    <property type="term" value="C:cytoplasm"/>
    <property type="evidence" value="ECO:0007669"/>
    <property type="project" value="UniProtKB-SubCell"/>
</dbReference>
<dbReference type="InterPro" id="IPR002903">
    <property type="entry name" value="RsmH"/>
</dbReference>
<gene>
    <name evidence="7" type="primary">rsmH</name>
    <name evidence="9" type="ORF">SAMN05444373_101611</name>
</gene>
<dbReference type="PIRSF" id="PIRSF004486">
    <property type="entry name" value="MraW"/>
    <property type="match status" value="1"/>
</dbReference>
<dbReference type="HAMAP" id="MF_01007">
    <property type="entry name" value="16SrRNA_methyltr_H"/>
    <property type="match status" value="1"/>
</dbReference>
<proteinExistence type="inferred from homology"/>
<dbReference type="InterPro" id="IPR029063">
    <property type="entry name" value="SAM-dependent_MTases_sf"/>
</dbReference>